<feature type="region of interest" description="Disordered" evidence="1">
    <location>
        <begin position="21"/>
        <end position="40"/>
    </location>
</feature>
<feature type="compositionally biased region" description="Basic and acidic residues" evidence="1">
    <location>
        <begin position="21"/>
        <end position="34"/>
    </location>
</feature>
<evidence type="ECO:0000313" key="2">
    <source>
        <dbReference type="EMBL" id="MFC4834921.1"/>
    </source>
</evidence>
<sequence length="40" mass="4336">MKTVVALALAAGAALLVRRQRDQNPAKEVWRDATRPSTSS</sequence>
<dbReference type="Proteomes" id="UP001595909">
    <property type="component" value="Unassembled WGS sequence"/>
</dbReference>
<name>A0ABV9RNM6_9PSEU</name>
<dbReference type="EMBL" id="JBHSIM010000045">
    <property type="protein sequence ID" value="MFC4834921.1"/>
    <property type="molecule type" value="Genomic_DNA"/>
</dbReference>
<dbReference type="InterPro" id="IPR047990">
    <property type="entry name" value="DLW39-like"/>
</dbReference>
<accession>A0ABV9RNM6</accession>
<evidence type="ECO:0000313" key="3">
    <source>
        <dbReference type="Proteomes" id="UP001595909"/>
    </source>
</evidence>
<proteinExistence type="predicted"/>
<comment type="caution">
    <text evidence="2">The sequence shown here is derived from an EMBL/GenBank/DDBJ whole genome shotgun (WGS) entry which is preliminary data.</text>
</comment>
<protein>
    <submittedName>
        <fullName evidence="2">DLW-39 family protein</fullName>
    </submittedName>
</protein>
<dbReference type="RefSeq" id="WP_274187548.1">
    <property type="nucleotide sequence ID" value="NZ_BAABHN010000045.1"/>
</dbReference>
<dbReference type="NCBIfam" id="NF038356">
    <property type="entry name" value="actino_DLW39"/>
    <property type="match status" value="1"/>
</dbReference>
<organism evidence="2 3">
    <name type="scientific">Actinomycetospora chibensis</name>
    <dbReference type="NCBI Taxonomy" id="663606"/>
    <lineage>
        <taxon>Bacteria</taxon>
        <taxon>Bacillati</taxon>
        <taxon>Actinomycetota</taxon>
        <taxon>Actinomycetes</taxon>
        <taxon>Pseudonocardiales</taxon>
        <taxon>Pseudonocardiaceae</taxon>
        <taxon>Actinomycetospora</taxon>
    </lineage>
</organism>
<evidence type="ECO:0000256" key="1">
    <source>
        <dbReference type="SAM" id="MobiDB-lite"/>
    </source>
</evidence>
<gene>
    <name evidence="2" type="ORF">ACFPEL_21095</name>
</gene>
<reference evidence="3" key="1">
    <citation type="journal article" date="2019" name="Int. J. Syst. Evol. Microbiol.">
        <title>The Global Catalogue of Microorganisms (GCM) 10K type strain sequencing project: providing services to taxonomists for standard genome sequencing and annotation.</title>
        <authorList>
            <consortium name="The Broad Institute Genomics Platform"/>
            <consortium name="The Broad Institute Genome Sequencing Center for Infectious Disease"/>
            <person name="Wu L."/>
            <person name="Ma J."/>
        </authorList>
    </citation>
    <scope>NUCLEOTIDE SEQUENCE [LARGE SCALE GENOMIC DNA]</scope>
    <source>
        <strain evidence="3">CCUG 50347</strain>
    </source>
</reference>
<keyword evidence="3" id="KW-1185">Reference proteome</keyword>